<accession>A0A9P6E9K4</accession>
<evidence type="ECO:0000256" key="1">
    <source>
        <dbReference type="ARBA" id="ARBA00022729"/>
    </source>
</evidence>
<dbReference type="OrthoDB" id="1600564at2759"/>
<dbReference type="PANTHER" id="PTHR45648:SF22">
    <property type="entry name" value="GDSL LIPASE_ACYLHYDROLASE FAMILY PROTEIN (AFU_ORTHOLOGUE AFUA_4G14700)"/>
    <property type="match status" value="1"/>
</dbReference>
<dbReference type="SUPFAM" id="SSF57180">
    <property type="entry name" value="Cellulose-binding domain"/>
    <property type="match status" value="1"/>
</dbReference>
<feature type="chain" id="PRO_5040297637" description="CBM1 domain-containing protein" evidence="3">
    <location>
        <begin position="21"/>
        <end position="365"/>
    </location>
</feature>
<evidence type="ECO:0000259" key="4">
    <source>
        <dbReference type="PROSITE" id="PS51164"/>
    </source>
</evidence>
<dbReference type="SUPFAM" id="SSF52266">
    <property type="entry name" value="SGNH hydrolase"/>
    <property type="match status" value="1"/>
</dbReference>
<dbReference type="AlphaFoldDB" id="A0A9P6E9K4"/>
<dbReference type="Pfam" id="PF00657">
    <property type="entry name" value="Lipase_GDSL"/>
    <property type="match status" value="1"/>
</dbReference>
<dbReference type="InterPro" id="IPR036514">
    <property type="entry name" value="SGNH_hydro_sf"/>
</dbReference>
<name>A0A9P6E9K4_9AGAR</name>
<comment type="caution">
    <text evidence="5">The sequence shown here is derived from an EMBL/GenBank/DDBJ whole genome shotgun (WGS) entry which is preliminary data.</text>
</comment>
<keyword evidence="2" id="KW-0378">Hydrolase</keyword>
<gene>
    <name evidence="5" type="ORF">CPB83DRAFT_897394</name>
</gene>
<feature type="signal peptide" evidence="3">
    <location>
        <begin position="1"/>
        <end position="20"/>
    </location>
</feature>
<dbReference type="SMART" id="SM00236">
    <property type="entry name" value="fCBD"/>
    <property type="match status" value="1"/>
</dbReference>
<dbReference type="PANTHER" id="PTHR45648">
    <property type="entry name" value="GDSL LIPASE/ACYLHYDROLASE FAMILY PROTEIN (AFU_ORTHOLOGUE AFUA_4G14700)"/>
    <property type="match status" value="1"/>
</dbReference>
<dbReference type="InterPro" id="IPR051058">
    <property type="entry name" value="GDSL_Est/Lipase"/>
</dbReference>
<dbReference type="GO" id="GO:0005576">
    <property type="term" value="C:extracellular region"/>
    <property type="evidence" value="ECO:0007669"/>
    <property type="project" value="InterPro"/>
</dbReference>
<sequence>MIALSALCLALGCFSGTVYGRPPNIQETLAPTPNYWFSFGASSSQTGFNSNGTLPNEANPIGNPTFPGNTFAGGINWVGYLTSYYNNSLLFTYNYAIGGATINRTLVNPGSSKALTEEIDEFMAGAGKKPSVTPWKSENSLFSFYIGINDLQATYNQGGDRGAFSDLLLDSYFAQAKRLYDVGARYFLFFNIPPTDRTPLMLKQSETARATERAVIIEHNKRLSARATDFQNSTSGVHIAFYDIWTHYEVMLNSPQTYGFKDATSYGDALDIYWANDFHAGVHANDYFAQVVVAAGGDDKWAPQGHGSDWCSDGQCYEKTQVLWGQCGGYYYEGTDKCPSDAYCRYFSDWYSQCNPIEKSGKTFW</sequence>
<dbReference type="Pfam" id="PF00734">
    <property type="entry name" value="CBM_1"/>
    <property type="match status" value="1"/>
</dbReference>
<evidence type="ECO:0000313" key="6">
    <source>
        <dbReference type="Proteomes" id="UP000807306"/>
    </source>
</evidence>
<dbReference type="PROSITE" id="PS00562">
    <property type="entry name" value="CBM1_1"/>
    <property type="match status" value="1"/>
</dbReference>
<proteinExistence type="predicted"/>
<dbReference type="Gene3D" id="3.40.50.1110">
    <property type="entry name" value="SGNH hydrolase"/>
    <property type="match status" value="1"/>
</dbReference>
<evidence type="ECO:0000256" key="2">
    <source>
        <dbReference type="ARBA" id="ARBA00022801"/>
    </source>
</evidence>
<evidence type="ECO:0000313" key="5">
    <source>
        <dbReference type="EMBL" id="KAF9524985.1"/>
    </source>
</evidence>
<dbReference type="CDD" id="cd01846">
    <property type="entry name" value="fatty_acyltransferase_like"/>
    <property type="match status" value="1"/>
</dbReference>
<dbReference type="GO" id="GO:0016788">
    <property type="term" value="F:hydrolase activity, acting on ester bonds"/>
    <property type="evidence" value="ECO:0007669"/>
    <property type="project" value="InterPro"/>
</dbReference>
<feature type="domain" description="CBM1" evidence="4">
    <location>
        <begin position="319"/>
        <end position="355"/>
    </location>
</feature>
<keyword evidence="1 3" id="KW-0732">Signal</keyword>
<dbReference type="Proteomes" id="UP000807306">
    <property type="component" value="Unassembled WGS sequence"/>
</dbReference>
<dbReference type="InterPro" id="IPR035971">
    <property type="entry name" value="CBD_sf"/>
</dbReference>
<dbReference type="PROSITE" id="PS51164">
    <property type="entry name" value="CBM1_2"/>
    <property type="match status" value="1"/>
</dbReference>
<organism evidence="5 6">
    <name type="scientific">Crepidotus variabilis</name>
    <dbReference type="NCBI Taxonomy" id="179855"/>
    <lineage>
        <taxon>Eukaryota</taxon>
        <taxon>Fungi</taxon>
        <taxon>Dikarya</taxon>
        <taxon>Basidiomycota</taxon>
        <taxon>Agaricomycotina</taxon>
        <taxon>Agaricomycetes</taxon>
        <taxon>Agaricomycetidae</taxon>
        <taxon>Agaricales</taxon>
        <taxon>Agaricineae</taxon>
        <taxon>Crepidotaceae</taxon>
        <taxon>Crepidotus</taxon>
    </lineage>
</organism>
<dbReference type="InterPro" id="IPR001087">
    <property type="entry name" value="GDSL"/>
</dbReference>
<dbReference type="EMBL" id="MU157890">
    <property type="protein sequence ID" value="KAF9524985.1"/>
    <property type="molecule type" value="Genomic_DNA"/>
</dbReference>
<dbReference type="GO" id="GO:0005975">
    <property type="term" value="P:carbohydrate metabolic process"/>
    <property type="evidence" value="ECO:0007669"/>
    <property type="project" value="InterPro"/>
</dbReference>
<dbReference type="InterPro" id="IPR000254">
    <property type="entry name" value="CBD"/>
</dbReference>
<reference evidence="5" key="1">
    <citation type="submission" date="2020-11" db="EMBL/GenBank/DDBJ databases">
        <authorList>
            <consortium name="DOE Joint Genome Institute"/>
            <person name="Ahrendt S."/>
            <person name="Riley R."/>
            <person name="Andreopoulos W."/>
            <person name="Labutti K."/>
            <person name="Pangilinan J."/>
            <person name="Ruiz-Duenas F.J."/>
            <person name="Barrasa J.M."/>
            <person name="Sanchez-Garcia M."/>
            <person name="Camarero S."/>
            <person name="Miyauchi S."/>
            <person name="Serrano A."/>
            <person name="Linde D."/>
            <person name="Babiker R."/>
            <person name="Drula E."/>
            <person name="Ayuso-Fernandez I."/>
            <person name="Pacheco R."/>
            <person name="Padilla G."/>
            <person name="Ferreira P."/>
            <person name="Barriuso J."/>
            <person name="Kellner H."/>
            <person name="Castanera R."/>
            <person name="Alfaro M."/>
            <person name="Ramirez L."/>
            <person name="Pisabarro A.G."/>
            <person name="Kuo A."/>
            <person name="Tritt A."/>
            <person name="Lipzen A."/>
            <person name="He G."/>
            <person name="Yan M."/>
            <person name="Ng V."/>
            <person name="Cullen D."/>
            <person name="Martin F."/>
            <person name="Rosso M.-N."/>
            <person name="Henrissat B."/>
            <person name="Hibbett D."/>
            <person name="Martinez A.T."/>
            <person name="Grigoriev I.V."/>
        </authorList>
    </citation>
    <scope>NUCLEOTIDE SEQUENCE</scope>
    <source>
        <strain evidence="5">CBS 506.95</strain>
    </source>
</reference>
<dbReference type="GO" id="GO:0030248">
    <property type="term" value="F:cellulose binding"/>
    <property type="evidence" value="ECO:0007669"/>
    <property type="project" value="InterPro"/>
</dbReference>
<protein>
    <recommendedName>
        <fullName evidence="4">CBM1 domain-containing protein</fullName>
    </recommendedName>
</protein>
<keyword evidence="6" id="KW-1185">Reference proteome</keyword>
<evidence type="ECO:0000256" key="3">
    <source>
        <dbReference type="SAM" id="SignalP"/>
    </source>
</evidence>